<dbReference type="AlphaFoldDB" id="A0A1R4HA08"/>
<reference evidence="3" key="1">
    <citation type="submission" date="2017-02" db="EMBL/GenBank/DDBJ databases">
        <authorList>
            <person name="Daims H."/>
        </authorList>
    </citation>
    <scope>NUCLEOTIDE SEQUENCE [LARGE SCALE GENOMIC DNA]</scope>
</reference>
<evidence type="ECO:0000313" key="2">
    <source>
        <dbReference type="EMBL" id="SJM93098.1"/>
    </source>
</evidence>
<dbReference type="Gene3D" id="3.30.70.1290">
    <property type="entry name" value="Transposase IS200-like"/>
    <property type="match status" value="1"/>
</dbReference>
<protein>
    <recommendedName>
        <fullName evidence="1">Transposase IS200-like domain-containing protein</fullName>
    </recommendedName>
</protein>
<keyword evidence="3" id="KW-1185">Reference proteome</keyword>
<proteinExistence type="predicted"/>
<evidence type="ECO:0000313" key="3">
    <source>
        <dbReference type="Proteomes" id="UP000195667"/>
    </source>
</evidence>
<dbReference type="GO" id="GO:0004803">
    <property type="term" value="F:transposase activity"/>
    <property type="evidence" value="ECO:0007669"/>
    <property type="project" value="InterPro"/>
</dbReference>
<organism evidence="2 3">
    <name type="scientific">Crenothrix polyspora</name>
    <dbReference type="NCBI Taxonomy" id="360316"/>
    <lineage>
        <taxon>Bacteria</taxon>
        <taxon>Pseudomonadati</taxon>
        <taxon>Pseudomonadota</taxon>
        <taxon>Gammaproteobacteria</taxon>
        <taxon>Methylococcales</taxon>
        <taxon>Crenotrichaceae</taxon>
        <taxon>Crenothrix</taxon>
    </lineage>
</organism>
<dbReference type="InterPro" id="IPR036515">
    <property type="entry name" value="Transposase_17_sf"/>
</dbReference>
<gene>
    <name evidence="2" type="primary">yafM</name>
    <name evidence="2" type="ORF">CRENPOLYSF1_390007</name>
</gene>
<feature type="domain" description="Transposase IS200-like" evidence="1">
    <location>
        <begin position="9"/>
        <end position="132"/>
    </location>
</feature>
<dbReference type="SUPFAM" id="SSF143422">
    <property type="entry name" value="Transposase IS200-like"/>
    <property type="match status" value="1"/>
</dbReference>
<dbReference type="PANTHER" id="PTHR36966:SF1">
    <property type="entry name" value="REP-ASSOCIATED TYROSINE TRANSPOSASE"/>
    <property type="match status" value="1"/>
</dbReference>
<dbReference type="InterPro" id="IPR052715">
    <property type="entry name" value="RAYT_transposase"/>
</dbReference>
<dbReference type="GO" id="GO:0043565">
    <property type="term" value="F:sequence-specific DNA binding"/>
    <property type="evidence" value="ECO:0007669"/>
    <property type="project" value="TreeGrafter"/>
</dbReference>
<sequence length="181" mass="22143">MTDYRRYRVKGGTYFFTVNLVERKRKLLTEQVDLLRDAFRTVKKDHPFQIDAIVILPDHLHTVWTLPEGDDDFSLRWRQIKSAFSRRIESGERISKSRIQKQERGIWQRRFWEHAIRDERDYANHLDYIHFNPVKHKLVDRVIDWPYSSFHRYVRMEMYPVDWMGFEDESLDYDGRTSDSL</sequence>
<name>A0A1R4HA08_9GAMM</name>
<dbReference type="EMBL" id="FUKI01000114">
    <property type="protein sequence ID" value="SJM93098.1"/>
    <property type="molecule type" value="Genomic_DNA"/>
</dbReference>
<dbReference type="Pfam" id="PF01797">
    <property type="entry name" value="Y1_Tnp"/>
    <property type="match status" value="1"/>
</dbReference>
<dbReference type="NCBIfam" id="NF047646">
    <property type="entry name" value="REP_Tyr_transpos"/>
    <property type="match status" value="1"/>
</dbReference>
<dbReference type="GO" id="GO:0006313">
    <property type="term" value="P:DNA transposition"/>
    <property type="evidence" value="ECO:0007669"/>
    <property type="project" value="InterPro"/>
</dbReference>
<evidence type="ECO:0000259" key="1">
    <source>
        <dbReference type="SMART" id="SM01321"/>
    </source>
</evidence>
<dbReference type="OrthoDB" id="9794403at2"/>
<dbReference type="RefSeq" id="WP_087143685.1">
    <property type="nucleotide sequence ID" value="NZ_FUKI01000114.1"/>
</dbReference>
<dbReference type="Proteomes" id="UP000195667">
    <property type="component" value="Unassembled WGS sequence"/>
</dbReference>
<dbReference type="SMART" id="SM01321">
    <property type="entry name" value="Y1_Tnp"/>
    <property type="match status" value="1"/>
</dbReference>
<accession>A0A1R4HA08</accession>
<dbReference type="PANTHER" id="PTHR36966">
    <property type="entry name" value="REP-ASSOCIATED TYROSINE TRANSPOSASE"/>
    <property type="match status" value="1"/>
</dbReference>
<dbReference type="InterPro" id="IPR002686">
    <property type="entry name" value="Transposase_17"/>
</dbReference>